<name>A0A392VP50_9FABA</name>
<feature type="compositionally biased region" description="Acidic residues" evidence="1">
    <location>
        <begin position="55"/>
        <end position="70"/>
    </location>
</feature>
<dbReference type="AlphaFoldDB" id="A0A392VP50"/>
<comment type="caution">
    <text evidence="2">The sequence shown here is derived from an EMBL/GenBank/DDBJ whole genome shotgun (WGS) entry which is preliminary data.</text>
</comment>
<dbReference type="Proteomes" id="UP000265520">
    <property type="component" value="Unassembled WGS sequence"/>
</dbReference>
<accession>A0A392VP50</accession>
<evidence type="ECO:0000256" key="1">
    <source>
        <dbReference type="SAM" id="MobiDB-lite"/>
    </source>
</evidence>
<organism evidence="2 3">
    <name type="scientific">Trifolium medium</name>
    <dbReference type="NCBI Taxonomy" id="97028"/>
    <lineage>
        <taxon>Eukaryota</taxon>
        <taxon>Viridiplantae</taxon>
        <taxon>Streptophyta</taxon>
        <taxon>Embryophyta</taxon>
        <taxon>Tracheophyta</taxon>
        <taxon>Spermatophyta</taxon>
        <taxon>Magnoliopsida</taxon>
        <taxon>eudicotyledons</taxon>
        <taxon>Gunneridae</taxon>
        <taxon>Pentapetalae</taxon>
        <taxon>rosids</taxon>
        <taxon>fabids</taxon>
        <taxon>Fabales</taxon>
        <taxon>Fabaceae</taxon>
        <taxon>Papilionoideae</taxon>
        <taxon>50 kb inversion clade</taxon>
        <taxon>NPAAA clade</taxon>
        <taxon>Hologalegina</taxon>
        <taxon>IRL clade</taxon>
        <taxon>Trifolieae</taxon>
        <taxon>Trifolium</taxon>
    </lineage>
</organism>
<reference evidence="2 3" key="1">
    <citation type="journal article" date="2018" name="Front. Plant Sci.">
        <title>Red Clover (Trifolium pratense) and Zigzag Clover (T. medium) - A Picture of Genomic Similarities and Differences.</title>
        <authorList>
            <person name="Dluhosova J."/>
            <person name="Istvanek J."/>
            <person name="Nedelnik J."/>
            <person name="Repkova J."/>
        </authorList>
    </citation>
    <scope>NUCLEOTIDE SEQUENCE [LARGE SCALE GENOMIC DNA]</scope>
    <source>
        <strain evidence="3">cv. 10/8</strain>
        <tissue evidence="2">Leaf</tissue>
    </source>
</reference>
<feature type="non-terminal residue" evidence="2">
    <location>
        <position position="1"/>
    </location>
</feature>
<protein>
    <submittedName>
        <fullName evidence="2">Uncharacterized protein</fullName>
    </submittedName>
</protein>
<dbReference type="EMBL" id="LXQA011214253">
    <property type="protein sequence ID" value="MCI89222.1"/>
    <property type="molecule type" value="Genomic_DNA"/>
</dbReference>
<proteinExistence type="predicted"/>
<sequence length="70" mass="7713">REKKAQAAAAIVDPLVQLSVSKGGSQSAKKKQQEEEGSGRVSIKIHKRGMIAKIDDDDDDEEDEDHEPLR</sequence>
<evidence type="ECO:0000313" key="3">
    <source>
        <dbReference type="Proteomes" id="UP000265520"/>
    </source>
</evidence>
<feature type="region of interest" description="Disordered" evidence="1">
    <location>
        <begin position="21"/>
        <end position="70"/>
    </location>
</feature>
<feature type="non-terminal residue" evidence="2">
    <location>
        <position position="70"/>
    </location>
</feature>
<evidence type="ECO:0000313" key="2">
    <source>
        <dbReference type="EMBL" id="MCI89222.1"/>
    </source>
</evidence>
<keyword evidence="3" id="KW-1185">Reference proteome</keyword>